<reference evidence="1" key="1">
    <citation type="submission" date="2019-11" db="EMBL/GenBank/DDBJ databases">
        <title>Nori genome reveals adaptations in red seaweeds to the harsh intertidal environment.</title>
        <authorList>
            <person name="Wang D."/>
            <person name="Mao Y."/>
        </authorList>
    </citation>
    <scope>NUCLEOTIDE SEQUENCE</scope>
    <source>
        <tissue evidence="1">Gametophyte</tissue>
    </source>
</reference>
<accession>A0ACC3BYF3</accession>
<dbReference type="Proteomes" id="UP000798662">
    <property type="component" value="Chromosome 1"/>
</dbReference>
<name>A0ACC3BYF3_PYRYE</name>
<evidence type="ECO:0000313" key="1">
    <source>
        <dbReference type="EMBL" id="KAK1862572.1"/>
    </source>
</evidence>
<gene>
    <name evidence="1" type="ORF">I4F81_005140</name>
</gene>
<dbReference type="EMBL" id="CM020618">
    <property type="protein sequence ID" value="KAK1862572.1"/>
    <property type="molecule type" value="Genomic_DNA"/>
</dbReference>
<comment type="caution">
    <text evidence="1">The sequence shown here is derived from an EMBL/GenBank/DDBJ whole genome shotgun (WGS) entry which is preliminary data.</text>
</comment>
<keyword evidence="2" id="KW-1185">Reference proteome</keyword>
<organism evidence="1 2">
    <name type="scientific">Pyropia yezoensis</name>
    <name type="common">Susabi-nori</name>
    <name type="synonym">Porphyra yezoensis</name>
    <dbReference type="NCBI Taxonomy" id="2788"/>
    <lineage>
        <taxon>Eukaryota</taxon>
        <taxon>Rhodophyta</taxon>
        <taxon>Bangiophyceae</taxon>
        <taxon>Bangiales</taxon>
        <taxon>Bangiaceae</taxon>
        <taxon>Pyropia</taxon>
    </lineage>
</organism>
<sequence>MLVRRKVGKTTFELLTHEGAAAKYRAGDLPFSEVLVTDTVFTNQSKGQRASQEQLAAAFGEDATPTAILTAIITKGDVQTSSAERSAKSDQRRREVLEYLTKYYVDPARNLPIPLTRFENALTQIKARIDPAQPAERQAEELVRKLVDVMPMRKVTMEGVLRVPHAHLGAAAGVIMKHAKINREGHEAGGAKYEISVVPGAYDALMSAVAKATKGEFTFELDGGAPKGIASSDPDNLEFLTQRV</sequence>
<proteinExistence type="predicted"/>
<protein>
    <submittedName>
        <fullName evidence="1">Uncharacterized protein</fullName>
    </submittedName>
</protein>
<evidence type="ECO:0000313" key="2">
    <source>
        <dbReference type="Proteomes" id="UP000798662"/>
    </source>
</evidence>